<evidence type="ECO:0000313" key="1">
    <source>
        <dbReference type="EMBL" id="MFD1107368.1"/>
    </source>
</evidence>
<accession>A0ABW3P8V9</accession>
<evidence type="ECO:0008006" key="3">
    <source>
        <dbReference type="Google" id="ProtNLM"/>
    </source>
</evidence>
<organism evidence="1 2">
    <name type="scientific">Sphingobium olei</name>
    <dbReference type="NCBI Taxonomy" id="420955"/>
    <lineage>
        <taxon>Bacteria</taxon>
        <taxon>Pseudomonadati</taxon>
        <taxon>Pseudomonadota</taxon>
        <taxon>Alphaproteobacteria</taxon>
        <taxon>Sphingomonadales</taxon>
        <taxon>Sphingomonadaceae</taxon>
        <taxon>Sphingobium</taxon>
    </lineage>
</organism>
<dbReference type="SUPFAM" id="SSF53756">
    <property type="entry name" value="UDP-Glycosyltransferase/glycogen phosphorylase"/>
    <property type="match status" value="1"/>
</dbReference>
<keyword evidence="2" id="KW-1185">Reference proteome</keyword>
<dbReference type="Proteomes" id="UP001597203">
    <property type="component" value="Unassembled WGS sequence"/>
</dbReference>
<evidence type="ECO:0000313" key="2">
    <source>
        <dbReference type="Proteomes" id="UP001597203"/>
    </source>
</evidence>
<protein>
    <recommendedName>
        <fullName evidence="3">Glycosyltransferase family 9 protein</fullName>
    </recommendedName>
</protein>
<gene>
    <name evidence="1" type="ORF">ACFQ24_21075</name>
</gene>
<name>A0ABW3P8V9_9SPHN</name>
<sequence length="312" mass="34414">MAMTGGEQAELDRTEADASSWVAAMRAQDYAAAWAISEADLRARDPASRDDPSLPYHLRWVWDGRDYRGRHCLVRCYHGLGDTIQFARFLPMLAASAASVTIEAQPRLIPLLRRMALAADAGSIRFAPFDPARPLPPSECDIEITELCFALRMRPHDVRCPYLPLRKAILPPGTIGLCHAAGDWDDGRTVPPALLEKLCDQAPVITLTTGRSTLPVLNPEGCPFDMEATAALVAAASLVITVDTMIAHLAGAMGKAAWLLLKAEPDWRWPMRMDSTPWYLSMHIYAQPRPGDWASVVKEVERDLTAFARRTG</sequence>
<dbReference type="Gene3D" id="3.40.50.2000">
    <property type="entry name" value="Glycogen Phosphorylase B"/>
    <property type="match status" value="1"/>
</dbReference>
<comment type="caution">
    <text evidence="1">The sequence shown here is derived from an EMBL/GenBank/DDBJ whole genome shotgun (WGS) entry which is preliminary data.</text>
</comment>
<reference evidence="2" key="1">
    <citation type="journal article" date="2019" name="Int. J. Syst. Evol. Microbiol.">
        <title>The Global Catalogue of Microorganisms (GCM) 10K type strain sequencing project: providing services to taxonomists for standard genome sequencing and annotation.</title>
        <authorList>
            <consortium name="The Broad Institute Genomics Platform"/>
            <consortium name="The Broad Institute Genome Sequencing Center for Infectious Disease"/>
            <person name="Wu L."/>
            <person name="Ma J."/>
        </authorList>
    </citation>
    <scope>NUCLEOTIDE SEQUENCE [LARGE SCALE GENOMIC DNA]</scope>
    <source>
        <strain evidence="2">CCUG 54329</strain>
    </source>
</reference>
<dbReference type="RefSeq" id="WP_380914870.1">
    <property type="nucleotide sequence ID" value="NZ_JBHTLS010000135.1"/>
</dbReference>
<proteinExistence type="predicted"/>
<dbReference type="EMBL" id="JBHTLS010000135">
    <property type="protein sequence ID" value="MFD1107368.1"/>
    <property type="molecule type" value="Genomic_DNA"/>
</dbReference>